<dbReference type="AlphaFoldDB" id="A0A518HYC9"/>
<dbReference type="EMBL" id="CP037423">
    <property type="protein sequence ID" value="QDV45858.1"/>
    <property type="molecule type" value="Genomic_DNA"/>
</dbReference>
<keyword evidence="4" id="KW-1185">Reference proteome</keyword>
<dbReference type="KEGG" id="snep:Enr13x_57610"/>
<name>A0A518HYC9_9BACT</name>
<dbReference type="GO" id="GO:0015159">
    <property type="term" value="F:polysaccharide transmembrane transporter activity"/>
    <property type="evidence" value="ECO:0007669"/>
    <property type="project" value="InterPro"/>
</dbReference>
<dbReference type="PANTHER" id="PTHR33619">
    <property type="entry name" value="POLYSACCHARIDE EXPORT PROTEIN GFCE-RELATED"/>
    <property type="match status" value="1"/>
</dbReference>
<dbReference type="InterPro" id="IPR054765">
    <property type="entry name" value="SLBB_dom"/>
</dbReference>
<proteinExistence type="predicted"/>
<feature type="domain" description="SLBB" evidence="2">
    <location>
        <begin position="176"/>
        <end position="258"/>
    </location>
</feature>
<feature type="region of interest" description="Disordered" evidence="1">
    <location>
        <begin position="336"/>
        <end position="372"/>
    </location>
</feature>
<dbReference type="Proteomes" id="UP000319004">
    <property type="component" value="Chromosome"/>
</dbReference>
<dbReference type="Pfam" id="PF22461">
    <property type="entry name" value="SLBB_2"/>
    <property type="match status" value="1"/>
</dbReference>
<gene>
    <name evidence="3" type="ORF">Enr13x_57610</name>
</gene>
<dbReference type="PROSITE" id="PS51257">
    <property type="entry name" value="PROKAR_LIPOPROTEIN"/>
    <property type="match status" value="1"/>
</dbReference>
<sequence length="372" mass="40198">MGEAMQRSVYQVLLVLAALLTTASAGCAPLGLSLYPSNSTLTTEAKTVLEASRIPHSIPRENAKSALPLHSLQPGDALLIEPVNQDRDLRLPADQSVLADGTVDLGPYGRVIVVGRNLEQAEALIERQITDQIRRQISACKPFTSPDVKESLSQPSLPDDCDTIAINVRLLEPVHRFYVFGEVNAPGSFPLTGSETVLDAIVSAGGLTSSANPCQILLARPTDPGECRVTLPVCYREIVQMGNTATNYQLQPGDRVFVAARSCMDELMFWRASQTCSRCSGCNRASRHPEHSTAKPMAMVDQTMISPGSVGWTRLTDDPLRPSDLMNLNEVNTRFEPQFGKSLDDPLPGEPADAKAGNSDVDGELEFAPLSE</sequence>
<evidence type="ECO:0000313" key="3">
    <source>
        <dbReference type="EMBL" id="QDV45858.1"/>
    </source>
</evidence>
<organism evidence="3 4">
    <name type="scientific">Stieleria neptunia</name>
    <dbReference type="NCBI Taxonomy" id="2527979"/>
    <lineage>
        <taxon>Bacteria</taxon>
        <taxon>Pseudomonadati</taxon>
        <taxon>Planctomycetota</taxon>
        <taxon>Planctomycetia</taxon>
        <taxon>Pirellulales</taxon>
        <taxon>Pirellulaceae</taxon>
        <taxon>Stieleria</taxon>
    </lineage>
</organism>
<evidence type="ECO:0000313" key="4">
    <source>
        <dbReference type="Proteomes" id="UP000319004"/>
    </source>
</evidence>
<dbReference type="PANTHER" id="PTHR33619:SF3">
    <property type="entry name" value="POLYSACCHARIDE EXPORT PROTEIN GFCE-RELATED"/>
    <property type="match status" value="1"/>
</dbReference>
<evidence type="ECO:0000259" key="2">
    <source>
        <dbReference type="Pfam" id="PF22461"/>
    </source>
</evidence>
<accession>A0A518HYC9</accession>
<evidence type="ECO:0000256" key="1">
    <source>
        <dbReference type="SAM" id="MobiDB-lite"/>
    </source>
</evidence>
<dbReference type="Gene3D" id="3.10.560.10">
    <property type="entry name" value="Outer membrane lipoprotein wza domain like"/>
    <property type="match status" value="1"/>
</dbReference>
<reference evidence="3 4" key="1">
    <citation type="submission" date="2019-03" db="EMBL/GenBank/DDBJ databases">
        <title>Deep-cultivation of Planctomycetes and their phenomic and genomic characterization uncovers novel biology.</title>
        <authorList>
            <person name="Wiegand S."/>
            <person name="Jogler M."/>
            <person name="Boedeker C."/>
            <person name="Pinto D."/>
            <person name="Vollmers J."/>
            <person name="Rivas-Marin E."/>
            <person name="Kohn T."/>
            <person name="Peeters S.H."/>
            <person name="Heuer A."/>
            <person name="Rast P."/>
            <person name="Oberbeckmann S."/>
            <person name="Bunk B."/>
            <person name="Jeske O."/>
            <person name="Meyerdierks A."/>
            <person name="Storesund J.E."/>
            <person name="Kallscheuer N."/>
            <person name="Luecker S."/>
            <person name="Lage O.M."/>
            <person name="Pohl T."/>
            <person name="Merkel B.J."/>
            <person name="Hornburger P."/>
            <person name="Mueller R.-W."/>
            <person name="Bruemmer F."/>
            <person name="Labrenz M."/>
            <person name="Spormann A.M."/>
            <person name="Op den Camp H."/>
            <person name="Overmann J."/>
            <person name="Amann R."/>
            <person name="Jetten M.S.M."/>
            <person name="Mascher T."/>
            <person name="Medema M.H."/>
            <person name="Devos D.P."/>
            <person name="Kaster A.-K."/>
            <person name="Ovreas L."/>
            <person name="Rohde M."/>
            <person name="Galperin M.Y."/>
            <person name="Jogler C."/>
        </authorList>
    </citation>
    <scope>NUCLEOTIDE SEQUENCE [LARGE SCALE GENOMIC DNA]</scope>
    <source>
        <strain evidence="3 4">Enr13</strain>
    </source>
</reference>
<dbReference type="InterPro" id="IPR049712">
    <property type="entry name" value="Poly_export"/>
</dbReference>
<protein>
    <submittedName>
        <fullName evidence="3">SLBB domain protein</fullName>
    </submittedName>
</protein>